<dbReference type="PhylomeDB" id="S7ZM35"/>
<accession>S7ZM35</accession>
<dbReference type="AlphaFoldDB" id="S7ZM35"/>
<evidence type="ECO:0000313" key="2">
    <source>
        <dbReference type="EMBL" id="EPS31725.1"/>
    </source>
</evidence>
<feature type="compositionally biased region" description="Basic and acidic residues" evidence="1">
    <location>
        <begin position="102"/>
        <end position="118"/>
    </location>
</feature>
<dbReference type="eggNOG" id="ENOG502QS87">
    <property type="taxonomic scope" value="Eukaryota"/>
</dbReference>
<feature type="compositionally biased region" description="Polar residues" evidence="1">
    <location>
        <begin position="533"/>
        <end position="544"/>
    </location>
</feature>
<feature type="compositionally biased region" description="Pro residues" evidence="1">
    <location>
        <begin position="391"/>
        <end position="400"/>
    </location>
</feature>
<organism evidence="2 3">
    <name type="scientific">Penicillium oxalicum (strain 114-2 / CGMCC 5302)</name>
    <name type="common">Penicillium decumbens</name>
    <dbReference type="NCBI Taxonomy" id="933388"/>
    <lineage>
        <taxon>Eukaryota</taxon>
        <taxon>Fungi</taxon>
        <taxon>Dikarya</taxon>
        <taxon>Ascomycota</taxon>
        <taxon>Pezizomycotina</taxon>
        <taxon>Eurotiomycetes</taxon>
        <taxon>Eurotiomycetidae</taxon>
        <taxon>Eurotiales</taxon>
        <taxon>Aspergillaceae</taxon>
        <taxon>Penicillium</taxon>
    </lineage>
</organism>
<feature type="compositionally biased region" description="Low complexity" evidence="1">
    <location>
        <begin position="561"/>
        <end position="574"/>
    </location>
</feature>
<feature type="compositionally biased region" description="Polar residues" evidence="1">
    <location>
        <begin position="55"/>
        <end position="71"/>
    </location>
</feature>
<feature type="compositionally biased region" description="Basic and acidic residues" evidence="1">
    <location>
        <begin position="522"/>
        <end position="531"/>
    </location>
</feature>
<name>S7ZM35_PENO1</name>
<feature type="compositionally biased region" description="Basic residues" evidence="1">
    <location>
        <begin position="124"/>
        <end position="140"/>
    </location>
</feature>
<dbReference type="OrthoDB" id="5407458at2759"/>
<feature type="compositionally biased region" description="Basic and acidic residues" evidence="1">
    <location>
        <begin position="82"/>
        <end position="93"/>
    </location>
</feature>
<feature type="region of interest" description="Disordered" evidence="1">
    <location>
        <begin position="621"/>
        <end position="681"/>
    </location>
</feature>
<feature type="compositionally biased region" description="Basic and acidic residues" evidence="1">
    <location>
        <begin position="292"/>
        <end position="305"/>
    </location>
</feature>
<feature type="region of interest" description="Disordered" evidence="1">
    <location>
        <begin position="39"/>
        <end position="145"/>
    </location>
</feature>
<feature type="compositionally biased region" description="Basic and acidic residues" evidence="1">
    <location>
        <begin position="353"/>
        <end position="389"/>
    </location>
</feature>
<sequence length="681" mass="76459">MPGGRVPQAAYVEDYDEEGGIVPDSRHSANTAIKVSSRLAHRFPAEPLIDGASDSGYSSRTAATGTSTQSGPLGERSPPVPHKLDMPKHRTDLARTSSSRRPRTERERERIRPEHAEKPTGIPSHHHAHVQRSSSKHRRRESAQIQHHPPPELFYEKSARYHQQPPSTPVDHHFGMDFASAYHFGPPPVPDYPPSSPHGGRHPYAVEEFHRPVGRSHHSNSYRTHMYHQDRPVSMHAGMMGHAAAPVYHHPGSYYDQGPPPASSAYGHPYASSPYAGSYYAGSEYGHPSDYPPERSRSRTRERPPQSRPRRSSSIYGGPPPPPPPPQMEQGVFPDWLDEPEDSYFPAPITSEVSREYRSREAPREYHREPHYDAPRGRAPKPPRDEDFYKMPPPPRPMPQRPKAQVHQAKRPDRPELSRKAYTTQAVPAAPRRQSRASMDMSDMVAALPEPGRRTSRETRPRPRYESLRETRRSTSYHDSARGAQVAVATSRRRRPREYYSEDEEEDEEEEDVRSTGTGDGLETREREVERYQAQQSGRTNTMPASAEALLTKKAIGAGSDNGSQKSRSNSSRGSGSGSGEGKNMNLLVNGLTIGFTEESVAGKNIKIQAGDTGRVQLSIAGERRPKQYHAAGSSYSDQTGRSVRREPDEVPRRPRDDRRSERASRRSSQSTYGDNRRYAR</sequence>
<dbReference type="EMBL" id="KB644414">
    <property type="protein sequence ID" value="EPS31725.1"/>
    <property type="molecule type" value="Genomic_DNA"/>
</dbReference>
<feature type="compositionally biased region" description="Basic and acidic residues" evidence="1">
    <location>
        <begin position="410"/>
        <end position="419"/>
    </location>
</feature>
<dbReference type="HOGENOM" id="CLU_027509_0_0_1"/>
<protein>
    <submittedName>
        <fullName evidence="2">Uncharacterized protein</fullName>
    </submittedName>
</protein>
<evidence type="ECO:0000256" key="1">
    <source>
        <dbReference type="SAM" id="MobiDB-lite"/>
    </source>
</evidence>
<feature type="compositionally biased region" description="Basic and acidic residues" evidence="1">
    <location>
        <begin position="451"/>
        <end position="473"/>
    </location>
</feature>
<dbReference type="Proteomes" id="UP000019376">
    <property type="component" value="Unassembled WGS sequence"/>
</dbReference>
<dbReference type="STRING" id="933388.S7ZM35"/>
<reference evidence="2 3" key="1">
    <citation type="journal article" date="2013" name="PLoS ONE">
        <title>Genomic and secretomic analyses reveal unique features of the lignocellulolytic enzyme system of Penicillium decumbens.</title>
        <authorList>
            <person name="Liu G."/>
            <person name="Zhang L."/>
            <person name="Wei X."/>
            <person name="Zou G."/>
            <person name="Qin Y."/>
            <person name="Ma L."/>
            <person name="Li J."/>
            <person name="Zheng H."/>
            <person name="Wang S."/>
            <person name="Wang C."/>
            <person name="Xun L."/>
            <person name="Zhao G.-P."/>
            <person name="Zhou Z."/>
            <person name="Qu Y."/>
        </authorList>
    </citation>
    <scope>NUCLEOTIDE SEQUENCE [LARGE SCALE GENOMIC DNA]</scope>
    <source>
        <strain evidence="3">114-2 / CGMCC 5302</strain>
    </source>
</reference>
<feature type="compositionally biased region" description="Pro residues" evidence="1">
    <location>
        <begin position="318"/>
        <end position="327"/>
    </location>
</feature>
<keyword evidence="3" id="KW-1185">Reference proteome</keyword>
<evidence type="ECO:0000313" key="3">
    <source>
        <dbReference type="Proteomes" id="UP000019376"/>
    </source>
</evidence>
<proteinExistence type="predicted"/>
<gene>
    <name evidence="2" type="ORF">PDE_06682</name>
</gene>
<feature type="region of interest" description="Disordered" evidence="1">
    <location>
        <begin position="279"/>
        <end position="586"/>
    </location>
</feature>
<feature type="compositionally biased region" description="Basic and acidic residues" evidence="1">
    <location>
        <begin position="644"/>
        <end position="665"/>
    </location>
</feature>
<feature type="compositionally biased region" description="Acidic residues" evidence="1">
    <location>
        <begin position="501"/>
        <end position="512"/>
    </location>
</feature>